<feature type="transmembrane region" description="Helical" evidence="8">
    <location>
        <begin position="225"/>
        <end position="246"/>
    </location>
</feature>
<dbReference type="RefSeq" id="WP_090072314.1">
    <property type="nucleotide sequence ID" value="NZ_FOVR01000005.1"/>
</dbReference>
<dbReference type="InterPro" id="IPR020846">
    <property type="entry name" value="MFS_dom"/>
</dbReference>
<keyword evidence="6 8" id="KW-1133">Transmembrane helix</keyword>
<evidence type="ECO:0000256" key="2">
    <source>
        <dbReference type="ARBA" id="ARBA00004141"/>
    </source>
</evidence>
<evidence type="ECO:0000256" key="1">
    <source>
        <dbReference type="ARBA" id="ARBA00003279"/>
    </source>
</evidence>
<dbReference type="PROSITE" id="PS50850">
    <property type="entry name" value="MFS"/>
    <property type="match status" value="1"/>
</dbReference>
<keyword evidence="4" id="KW-0813">Transport</keyword>
<feature type="transmembrane region" description="Helical" evidence="8">
    <location>
        <begin position="12"/>
        <end position="31"/>
    </location>
</feature>
<feature type="transmembrane region" description="Helical" evidence="8">
    <location>
        <begin position="170"/>
        <end position="190"/>
    </location>
</feature>
<evidence type="ECO:0000256" key="4">
    <source>
        <dbReference type="ARBA" id="ARBA00022448"/>
    </source>
</evidence>
<dbReference type="Gene3D" id="1.20.1250.20">
    <property type="entry name" value="MFS general substrate transporter like domains"/>
    <property type="match status" value="1"/>
</dbReference>
<keyword evidence="11" id="KW-1185">Reference proteome</keyword>
<dbReference type="EMBL" id="FOVR01000005">
    <property type="protein sequence ID" value="SFO36946.1"/>
    <property type="molecule type" value="Genomic_DNA"/>
</dbReference>
<dbReference type="InterPro" id="IPR001958">
    <property type="entry name" value="Tet-R_TetA/multi-R_MdtG-like"/>
</dbReference>
<comment type="similarity">
    <text evidence="3">Belongs to the major facilitator superfamily. TCR/Tet family.</text>
</comment>
<accession>A0A1I5GM62</accession>
<feature type="transmembrane region" description="Helical" evidence="8">
    <location>
        <begin position="378"/>
        <end position="403"/>
    </location>
</feature>
<evidence type="ECO:0000313" key="10">
    <source>
        <dbReference type="EMBL" id="SFO36946.1"/>
    </source>
</evidence>
<dbReference type="OrthoDB" id="9764259at2"/>
<evidence type="ECO:0000256" key="7">
    <source>
        <dbReference type="ARBA" id="ARBA00023136"/>
    </source>
</evidence>
<reference evidence="10 11" key="1">
    <citation type="submission" date="2016-10" db="EMBL/GenBank/DDBJ databases">
        <authorList>
            <person name="de Groot N.N."/>
        </authorList>
    </citation>
    <scope>NUCLEOTIDE SEQUENCE [LARGE SCALE GENOMIC DNA]</scope>
    <source>
        <strain evidence="10 11">CGMCC 1.9157</strain>
    </source>
</reference>
<comment type="subcellular location">
    <subcellularLocation>
        <location evidence="2">Membrane</location>
        <topology evidence="2">Multi-pass membrane protein</topology>
    </subcellularLocation>
</comment>
<feature type="transmembrane region" description="Helical" evidence="8">
    <location>
        <begin position="51"/>
        <end position="72"/>
    </location>
</feature>
<dbReference type="PRINTS" id="PR01035">
    <property type="entry name" value="TCRTETA"/>
</dbReference>
<dbReference type="InterPro" id="IPR005829">
    <property type="entry name" value="Sugar_transporter_CS"/>
</dbReference>
<keyword evidence="5 8" id="KW-0812">Transmembrane</keyword>
<feature type="transmembrane region" description="Helical" evidence="8">
    <location>
        <begin position="108"/>
        <end position="130"/>
    </location>
</feature>
<dbReference type="PROSITE" id="PS00216">
    <property type="entry name" value="SUGAR_TRANSPORT_1"/>
    <property type="match status" value="1"/>
</dbReference>
<feature type="transmembrane region" description="Helical" evidence="8">
    <location>
        <begin position="288"/>
        <end position="307"/>
    </location>
</feature>
<feature type="transmembrane region" description="Helical" evidence="8">
    <location>
        <begin position="258"/>
        <end position="281"/>
    </location>
</feature>
<evidence type="ECO:0000313" key="11">
    <source>
        <dbReference type="Proteomes" id="UP000199236"/>
    </source>
</evidence>
<feature type="transmembrane region" description="Helical" evidence="8">
    <location>
        <begin position="84"/>
        <end position="102"/>
    </location>
</feature>
<feature type="transmembrane region" description="Helical" evidence="8">
    <location>
        <begin position="313"/>
        <end position="330"/>
    </location>
</feature>
<evidence type="ECO:0000256" key="5">
    <source>
        <dbReference type="ARBA" id="ARBA00022692"/>
    </source>
</evidence>
<dbReference type="Proteomes" id="UP000199236">
    <property type="component" value="Unassembled WGS sequence"/>
</dbReference>
<evidence type="ECO:0000256" key="6">
    <source>
        <dbReference type="ARBA" id="ARBA00022989"/>
    </source>
</evidence>
<dbReference type="STRING" id="655353.SAMN04488056_10549"/>
<dbReference type="PANTHER" id="PTHR23504">
    <property type="entry name" value="MAJOR FACILITATOR SUPERFAMILY DOMAIN-CONTAINING PROTEIN 10"/>
    <property type="match status" value="1"/>
</dbReference>
<name>A0A1I5GM62_9HYPH</name>
<proteinExistence type="inferred from homology"/>
<evidence type="ECO:0000259" key="9">
    <source>
        <dbReference type="PROSITE" id="PS50850"/>
    </source>
</evidence>
<dbReference type="SUPFAM" id="SSF103473">
    <property type="entry name" value="MFS general substrate transporter"/>
    <property type="match status" value="1"/>
</dbReference>
<keyword evidence="7 8" id="KW-0472">Membrane</keyword>
<dbReference type="Pfam" id="PF07690">
    <property type="entry name" value="MFS_1"/>
    <property type="match status" value="1"/>
</dbReference>
<sequence>MTLNRIRKNGSHAAYFAMITVFLDAFGIAFISPVLPDLLEEITGSNLGNAAIYGGYLTFIYAFMQFIVSPILGNLSDSFGRRPILVVSLGALGIDYLIMGFANSLWLLFFGRFIAGIFGATHATASAFISDISNGKQRTRNFGLLGASFGAGFVAGPLIGGMLTDYGVRVPFFAAFFLILLNFIYGLFIFPESLPKEKRRKFTLTGVNPFKGLAECTRFPSIMPLFLALFLFLIADHVYVSVWPYYTREAFEWSSRQVGLTLAIFGFFHALTQAFLVGVLLKKHDELTIALIGIVSSAAIMATMLFITQGWVIYAFLPFTALGGLATPGLQSLMTQRVPATHQGQLQGGIGSLTSLTTVLSPLIMTRTFYFFTQDHAAYYHPAGVFGLSAFVCLLAIIPLSCFTKRHRRKNQR</sequence>
<evidence type="ECO:0000256" key="3">
    <source>
        <dbReference type="ARBA" id="ARBA00007520"/>
    </source>
</evidence>
<dbReference type="AlphaFoldDB" id="A0A1I5GM62"/>
<feature type="transmembrane region" description="Helical" evidence="8">
    <location>
        <begin position="142"/>
        <end position="164"/>
    </location>
</feature>
<dbReference type="PANTHER" id="PTHR23504:SF15">
    <property type="entry name" value="MAJOR FACILITATOR SUPERFAMILY (MFS) PROFILE DOMAIN-CONTAINING PROTEIN"/>
    <property type="match status" value="1"/>
</dbReference>
<comment type="function">
    <text evidence="1">Resistance to tetracycline by an active tetracycline efflux. This is an energy-dependent process that decreases the accumulation of the antibiotic in whole cells. This protein functions as a metal-tetracycline/H(+) antiporter.</text>
</comment>
<dbReference type="GO" id="GO:0016020">
    <property type="term" value="C:membrane"/>
    <property type="evidence" value="ECO:0007669"/>
    <property type="project" value="UniProtKB-SubCell"/>
</dbReference>
<evidence type="ECO:0000256" key="8">
    <source>
        <dbReference type="SAM" id="Phobius"/>
    </source>
</evidence>
<gene>
    <name evidence="10" type="ORF">SAMN04488056_10549</name>
</gene>
<feature type="domain" description="Major facilitator superfamily (MFS) profile" evidence="9">
    <location>
        <begin position="13"/>
        <end position="408"/>
    </location>
</feature>
<dbReference type="CDD" id="cd17388">
    <property type="entry name" value="MFS_TetA"/>
    <property type="match status" value="1"/>
</dbReference>
<feature type="transmembrane region" description="Helical" evidence="8">
    <location>
        <begin position="350"/>
        <end position="372"/>
    </location>
</feature>
<protein>
    <submittedName>
        <fullName evidence="10">MFS transporter, DHA1 family, tetracycline resistance protein</fullName>
    </submittedName>
</protein>
<organism evidence="10 11">
    <name type="scientific">Cohaesibacter marisflavi</name>
    <dbReference type="NCBI Taxonomy" id="655353"/>
    <lineage>
        <taxon>Bacteria</taxon>
        <taxon>Pseudomonadati</taxon>
        <taxon>Pseudomonadota</taxon>
        <taxon>Alphaproteobacteria</taxon>
        <taxon>Hyphomicrobiales</taxon>
        <taxon>Cohaesibacteraceae</taxon>
    </lineage>
</organism>
<dbReference type="InterPro" id="IPR011701">
    <property type="entry name" value="MFS"/>
</dbReference>
<dbReference type="InterPro" id="IPR036259">
    <property type="entry name" value="MFS_trans_sf"/>
</dbReference>
<dbReference type="GO" id="GO:0022857">
    <property type="term" value="F:transmembrane transporter activity"/>
    <property type="evidence" value="ECO:0007669"/>
    <property type="project" value="InterPro"/>
</dbReference>